<dbReference type="AlphaFoldDB" id="A0AA41FH60"/>
<dbReference type="Proteomes" id="UP000708338">
    <property type="component" value="Unassembled WGS sequence"/>
</dbReference>
<dbReference type="RefSeq" id="WP_147329438.1">
    <property type="nucleotide sequence ID" value="NZ_CABJDD010000024.1"/>
</dbReference>
<keyword evidence="1" id="KW-0472">Membrane</keyword>
<feature type="transmembrane region" description="Helical" evidence="1">
    <location>
        <begin position="6"/>
        <end position="24"/>
    </location>
</feature>
<protein>
    <submittedName>
        <fullName evidence="2">Uncharacterized protein</fullName>
    </submittedName>
</protein>
<proteinExistence type="predicted"/>
<keyword evidence="1" id="KW-1133">Transmembrane helix</keyword>
<keyword evidence="1" id="KW-0812">Transmembrane</keyword>
<name>A0AA41FH60_9FIRM</name>
<dbReference type="EMBL" id="WQPS01000029">
    <property type="protein sequence ID" value="MBT9811701.1"/>
    <property type="molecule type" value="Genomic_DNA"/>
</dbReference>
<evidence type="ECO:0000313" key="3">
    <source>
        <dbReference type="Proteomes" id="UP000708338"/>
    </source>
</evidence>
<feature type="transmembrane region" description="Helical" evidence="1">
    <location>
        <begin position="97"/>
        <end position="121"/>
    </location>
</feature>
<organism evidence="2 3">
    <name type="scientific">Enterocloster citroniae</name>
    <dbReference type="NCBI Taxonomy" id="358743"/>
    <lineage>
        <taxon>Bacteria</taxon>
        <taxon>Bacillati</taxon>
        <taxon>Bacillota</taxon>
        <taxon>Clostridia</taxon>
        <taxon>Lachnospirales</taxon>
        <taxon>Lachnospiraceae</taxon>
        <taxon>Enterocloster</taxon>
    </lineage>
</organism>
<sequence>MFYIIVLLFVISCTYVCLSIGCELRNYKSGHMFIRAFQAKTTYQRFFTLLYRQDQIKRRDMKKLTYIGYVGVVLSTAALIIIVIISVYLSFKNNVNVAYILALFEMWGMISSLWGILAMIIQGIDSLLNRFH</sequence>
<comment type="caution">
    <text evidence="2">The sequence shown here is derived from an EMBL/GenBank/DDBJ whole genome shotgun (WGS) entry which is preliminary data.</text>
</comment>
<feature type="transmembrane region" description="Helical" evidence="1">
    <location>
        <begin position="66"/>
        <end position="91"/>
    </location>
</feature>
<evidence type="ECO:0000256" key="1">
    <source>
        <dbReference type="SAM" id="Phobius"/>
    </source>
</evidence>
<gene>
    <name evidence="2" type="ORF">GPL26_18950</name>
</gene>
<reference evidence="2" key="1">
    <citation type="journal article" date="2021" name="Gut Microbes">
        <title>A synthetic consortium of 100 gut commensals modulates the composition and function in a colon model of the microbiome of elderly subjects.</title>
        <authorList>
            <person name="Perez M."/>
            <person name="Ntemiri A."/>
            <person name="Tan H."/>
            <person name="Harris H.M.B."/>
            <person name="Roager H.M."/>
            <person name="Ribiere C."/>
            <person name="O'Toole P.W."/>
        </authorList>
    </citation>
    <scope>NUCLEOTIDE SEQUENCE</scope>
    <source>
        <strain evidence="2">MCC335</strain>
    </source>
</reference>
<evidence type="ECO:0000313" key="2">
    <source>
        <dbReference type="EMBL" id="MBT9811701.1"/>
    </source>
</evidence>
<accession>A0AA41FH60</accession>